<accession>A0A9P6E907</accession>
<keyword evidence="3" id="KW-1185">Reference proteome</keyword>
<gene>
    <name evidence="2" type="ORF">CPB83DRAFT_897568</name>
</gene>
<dbReference type="Proteomes" id="UP000807306">
    <property type="component" value="Unassembled WGS sequence"/>
</dbReference>
<protein>
    <submittedName>
        <fullName evidence="2">Uncharacterized protein</fullName>
    </submittedName>
</protein>
<dbReference type="PANTHER" id="PTHR37487:SF2">
    <property type="entry name" value="EXPRESSED PROTEIN"/>
    <property type="match status" value="1"/>
</dbReference>
<proteinExistence type="predicted"/>
<dbReference type="PANTHER" id="PTHR37487">
    <property type="entry name" value="CHROMOSOME 1, WHOLE GENOME SHOTGUN SEQUENCE"/>
    <property type="match status" value="1"/>
</dbReference>
<feature type="chain" id="PRO_5040465623" evidence="1">
    <location>
        <begin position="19"/>
        <end position="92"/>
    </location>
</feature>
<keyword evidence="1" id="KW-0732">Signal</keyword>
<sequence length="92" mass="9450">MNFFKLALALFVPALANALTINTPVNVKSCQPVQLSWTGGVPDYTLSAATFDWLASAPAGSIVSFAVSDSTGAVANSAPVTVDGDNTTCLQE</sequence>
<dbReference type="EMBL" id="MU157893">
    <property type="protein sequence ID" value="KAF9524766.1"/>
    <property type="molecule type" value="Genomic_DNA"/>
</dbReference>
<name>A0A9P6E907_9AGAR</name>
<organism evidence="2 3">
    <name type="scientific">Crepidotus variabilis</name>
    <dbReference type="NCBI Taxonomy" id="179855"/>
    <lineage>
        <taxon>Eukaryota</taxon>
        <taxon>Fungi</taxon>
        <taxon>Dikarya</taxon>
        <taxon>Basidiomycota</taxon>
        <taxon>Agaricomycotina</taxon>
        <taxon>Agaricomycetes</taxon>
        <taxon>Agaricomycetidae</taxon>
        <taxon>Agaricales</taxon>
        <taxon>Agaricineae</taxon>
        <taxon>Crepidotaceae</taxon>
        <taxon>Crepidotus</taxon>
    </lineage>
</organism>
<dbReference type="AlphaFoldDB" id="A0A9P6E907"/>
<evidence type="ECO:0000313" key="3">
    <source>
        <dbReference type="Proteomes" id="UP000807306"/>
    </source>
</evidence>
<dbReference type="OrthoDB" id="3362246at2759"/>
<evidence type="ECO:0000313" key="2">
    <source>
        <dbReference type="EMBL" id="KAF9524766.1"/>
    </source>
</evidence>
<evidence type="ECO:0000256" key="1">
    <source>
        <dbReference type="SAM" id="SignalP"/>
    </source>
</evidence>
<reference evidence="2" key="1">
    <citation type="submission" date="2020-11" db="EMBL/GenBank/DDBJ databases">
        <authorList>
            <consortium name="DOE Joint Genome Institute"/>
            <person name="Ahrendt S."/>
            <person name="Riley R."/>
            <person name="Andreopoulos W."/>
            <person name="Labutti K."/>
            <person name="Pangilinan J."/>
            <person name="Ruiz-Duenas F.J."/>
            <person name="Barrasa J.M."/>
            <person name="Sanchez-Garcia M."/>
            <person name="Camarero S."/>
            <person name="Miyauchi S."/>
            <person name="Serrano A."/>
            <person name="Linde D."/>
            <person name="Babiker R."/>
            <person name="Drula E."/>
            <person name="Ayuso-Fernandez I."/>
            <person name="Pacheco R."/>
            <person name="Padilla G."/>
            <person name="Ferreira P."/>
            <person name="Barriuso J."/>
            <person name="Kellner H."/>
            <person name="Castanera R."/>
            <person name="Alfaro M."/>
            <person name="Ramirez L."/>
            <person name="Pisabarro A.G."/>
            <person name="Kuo A."/>
            <person name="Tritt A."/>
            <person name="Lipzen A."/>
            <person name="He G."/>
            <person name="Yan M."/>
            <person name="Ng V."/>
            <person name="Cullen D."/>
            <person name="Martin F."/>
            <person name="Rosso M.-N."/>
            <person name="Henrissat B."/>
            <person name="Hibbett D."/>
            <person name="Martinez A.T."/>
            <person name="Grigoriev I.V."/>
        </authorList>
    </citation>
    <scope>NUCLEOTIDE SEQUENCE</scope>
    <source>
        <strain evidence="2">CBS 506.95</strain>
    </source>
</reference>
<feature type="signal peptide" evidence="1">
    <location>
        <begin position="1"/>
        <end position="18"/>
    </location>
</feature>
<comment type="caution">
    <text evidence="2">The sequence shown here is derived from an EMBL/GenBank/DDBJ whole genome shotgun (WGS) entry which is preliminary data.</text>
</comment>